<evidence type="ECO:0000313" key="4">
    <source>
        <dbReference type="Proteomes" id="UP000525686"/>
    </source>
</evidence>
<feature type="chain" id="PRO_5038626146" description="Secreted protein" evidence="2">
    <location>
        <begin position="25"/>
        <end position="191"/>
    </location>
</feature>
<dbReference type="AlphaFoldDB" id="A0A7W3WPR1"/>
<reference evidence="4" key="1">
    <citation type="submission" date="2020-05" db="EMBL/GenBank/DDBJ databases">
        <title>Classification of alakaliphilic streptomycetes isolated from an alkaline soil next to Lonar Crater, India and a proposal for the recognition of Streptomyces alkaliterrae sp. nov.</title>
        <authorList>
            <person name="Golinska P."/>
        </authorList>
    </citation>
    <scope>NUCLEOTIDE SEQUENCE [LARGE SCALE GENOMIC DNA]</scope>
    <source>
        <strain evidence="4">OF3</strain>
    </source>
</reference>
<dbReference type="RefSeq" id="WP_181355330.1">
    <property type="nucleotide sequence ID" value="NZ_JABJWZ010000311.1"/>
</dbReference>
<evidence type="ECO:0008006" key="5">
    <source>
        <dbReference type="Google" id="ProtNLM"/>
    </source>
</evidence>
<comment type="caution">
    <text evidence="3">The sequence shown here is derived from an EMBL/GenBank/DDBJ whole genome shotgun (WGS) entry which is preliminary data.</text>
</comment>
<accession>A0A7W3WPR1</accession>
<evidence type="ECO:0000313" key="3">
    <source>
        <dbReference type="EMBL" id="MBB1256191.1"/>
    </source>
</evidence>
<feature type="signal peptide" evidence="2">
    <location>
        <begin position="1"/>
        <end position="24"/>
    </location>
</feature>
<proteinExistence type="predicted"/>
<evidence type="ECO:0000256" key="1">
    <source>
        <dbReference type="SAM" id="MobiDB-lite"/>
    </source>
</evidence>
<dbReference type="EMBL" id="JABJWZ010000311">
    <property type="protein sequence ID" value="MBB1256191.1"/>
    <property type="molecule type" value="Genomic_DNA"/>
</dbReference>
<dbReference type="PROSITE" id="PS51257">
    <property type="entry name" value="PROKAR_LIPOPROTEIN"/>
    <property type="match status" value="1"/>
</dbReference>
<organism evidence="3 4">
    <name type="scientific">Streptomyces alkaliterrae</name>
    <dbReference type="NCBI Taxonomy" id="2213162"/>
    <lineage>
        <taxon>Bacteria</taxon>
        <taxon>Bacillati</taxon>
        <taxon>Actinomycetota</taxon>
        <taxon>Actinomycetes</taxon>
        <taxon>Kitasatosporales</taxon>
        <taxon>Streptomycetaceae</taxon>
        <taxon>Streptomyces</taxon>
    </lineage>
</organism>
<dbReference type="Proteomes" id="UP000525686">
    <property type="component" value="Unassembled WGS sequence"/>
</dbReference>
<name>A0A7W3WPR1_9ACTN</name>
<protein>
    <recommendedName>
        <fullName evidence="5">Secreted protein</fullName>
    </recommendedName>
</protein>
<evidence type="ECO:0000256" key="2">
    <source>
        <dbReference type="SAM" id="SignalP"/>
    </source>
</evidence>
<gene>
    <name evidence="3" type="ORF">H3146_22935</name>
</gene>
<feature type="region of interest" description="Disordered" evidence="1">
    <location>
        <begin position="31"/>
        <end position="57"/>
    </location>
</feature>
<sequence>MKLWQARRARLGAGAMLLSLMLVACGGGGGEDKPDAQNGDKGSTSDGATRTPAGPEVDSSKVIAELKGSNDMVLKLHSAVRDEGGFVTVTGTLTNNGERTFNYNLWSSAETSVRSKSSISGATLVDTANKKRYMILRDTDGECLCTTGLTGIKPNEGRAVHAQFPAPPKDVKEVQFQLPTMTPATIELTDG</sequence>
<keyword evidence="2" id="KW-0732">Signal</keyword>